<organism evidence="3 4">
    <name type="scientific">Humibacter ginsenosidimutans</name>
    <dbReference type="NCBI Taxonomy" id="2599293"/>
    <lineage>
        <taxon>Bacteria</taxon>
        <taxon>Bacillati</taxon>
        <taxon>Actinomycetota</taxon>
        <taxon>Actinomycetes</taxon>
        <taxon>Micrococcales</taxon>
        <taxon>Microbacteriaceae</taxon>
        <taxon>Humibacter</taxon>
    </lineage>
</organism>
<evidence type="ECO:0000256" key="1">
    <source>
        <dbReference type="SAM" id="SignalP"/>
    </source>
</evidence>
<dbReference type="Pfam" id="PF00496">
    <property type="entry name" value="SBP_bac_5"/>
    <property type="match status" value="1"/>
</dbReference>
<dbReference type="PROSITE" id="PS51257">
    <property type="entry name" value="PROKAR_LIPOPROTEIN"/>
    <property type="match status" value="1"/>
</dbReference>
<evidence type="ECO:0000259" key="2">
    <source>
        <dbReference type="Pfam" id="PF00496"/>
    </source>
</evidence>
<sequence>MKKTRLGIAAVITALALALTGCSGGGGNAASTDGGKTKAPDTLSIGTVIDKTGWEIGQGGTAFNAIFFSAAYDSLVLVDENGKPYGQLAKSIDTSSDGLTYTFHLVSGVKFDDGTTFDADTAVANLEYLKKAPMTSTVYANVAGISKVDDSTVAIKMTRPDPAFLYSLGLGGSYMVSAKALSNPKYAQETTPVGGSGPYTFDASKSTAGQDYYFTRNDSAWNAKRYPWKNLQIHVIADATAMSNAMSTGAINFEMANYSDELKATVAQNGWTINHVMNGWSGLMLADRTGAKFKPLGSLKVRQAINMAFDRASIAKASKDPATVVTNQVFADVDSSLNKVDSFNVKKAKQLLSEAGYPNGFTLDLPSMSLFSATAATVKQSLGDIGIKVNVVNLDPATYNQQVFAGNYPVYMAFLQLYASPAMTIGQYFQPGMSNPFNSTQGVPELQSLDTQLHSANADVDKIAGEYNSYAVDNAWFAVWNHGATYYVSVPGISVRPVQGLYIPNLEQFLPKDK</sequence>
<dbReference type="EMBL" id="CP042305">
    <property type="protein sequence ID" value="QDZ14633.1"/>
    <property type="molecule type" value="Genomic_DNA"/>
</dbReference>
<dbReference type="Gene3D" id="3.10.105.10">
    <property type="entry name" value="Dipeptide-binding Protein, Domain 3"/>
    <property type="match status" value="1"/>
</dbReference>
<reference evidence="3 4" key="1">
    <citation type="submission" date="2019-07" db="EMBL/GenBank/DDBJ databases">
        <title>Full genome sequence of Humibacter sp. WJ7-1.</title>
        <authorList>
            <person name="Im W.-T."/>
        </authorList>
    </citation>
    <scope>NUCLEOTIDE SEQUENCE [LARGE SCALE GENOMIC DNA]</scope>
    <source>
        <strain evidence="3 4">WJ7-1</strain>
    </source>
</reference>
<dbReference type="GO" id="GO:0042597">
    <property type="term" value="C:periplasmic space"/>
    <property type="evidence" value="ECO:0007669"/>
    <property type="project" value="UniProtKB-ARBA"/>
</dbReference>
<dbReference type="Gene3D" id="3.40.190.10">
    <property type="entry name" value="Periplasmic binding protein-like II"/>
    <property type="match status" value="1"/>
</dbReference>
<dbReference type="Proteomes" id="UP000320216">
    <property type="component" value="Chromosome"/>
</dbReference>
<dbReference type="KEGG" id="huw:FPZ11_07580"/>
<name>A0A5B8M2Q5_9MICO</name>
<keyword evidence="1" id="KW-0732">Signal</keyword>
<gene>
    <name evidence="3" type="ORF">FPZ11_07580</name>
</gene>
<dbReference type="InterPro" id="IPR039424">
    <property type="entry name" value="SBP_5"/>
</dbReference>
<dbReference type="GO" id="GO:0043190">
    <property type="term" value="C:ATP-binding cassette (ABC) transporter complex"/>
    <property type="evidence" value="ECO:0007669"/>
    <property type="project" value="InterPro"/>
</dbReference>
<dbReference type="InterPro" id="IPR030678">
    <property type="entry name" value="Peptide/Ni-bd"/>
</dbReference>
<evidence type="ECO:0000313" key="4">
    <source>
        <dbReference type="Proteomes" id="UP000320216"/>
    </source>
</evidence>
<evidence type="ECO:0000313" key="3">
    <source>
        <dbReference type="EMBL" id="QDZ14633.1"/>
    </source>
</evidence>
<dbReference type="GO" id="GO:1904680">
    <property type="term" value="F:peptide transmembrane transporter activity"/>
    <property type="evidence" value="ECO:0007669"/>
    <property type="project" value="TreeGrafter"/>
</dbReference>
<dbReference type="AlphaFoldDB" id="A0A5B8M2Q5"/>
<dbReference type="PANTHER" id="PTHR30290">
    <property type="entry name" value="PERIPLASMIC BINDING COMPONENT OF ABC TRANSPORTER"/>
    <property type="match status" value="1"/>
</dbReference>
<feature type="chain" id="PRO_5022927056" description="Solute-binding protein family 5 domain-containing protein" evidence="1">
    <location>
        <begin position="30"/>
        <end position="514"/>
    </location>
</feature>
<dbReference type="InterPro" id="IPR000914">
    <property type="entry name" value="SBP_5_dom"/>
</dbReference>
<protein>
    <recommendedName>
        <fullName evidence="2">Solute-binding protein family 5 domain-containing protein</fullName>
    </recommendedName>
</protein>
<feature type="signal peptide" evidence="1">
    <location>
        <begin position="1"/>
        <end position="29"/>
    </location>
</feature>
<dbReference type="GO" id="GO:0015833">
    <property type="term" value="P:peptide transport"/>
    <property type="evidence" value="ECO:0007669"/>
    <property type="project" value="TreeGrafter"/>
</dbReference>
<accession>A0A5B8M2Q5</accession>
<dbReference type="SUPFAM" id="SSF53850">
    <property type="entry name" value="Periplasmic binding protein-like II"/>
    <property type="match status" value="1"/>
</dbReference>
<dbReference type="OrthoDB" id="9803988at2"/>
<proteinExistence type="predicted"/>
<dbReference type="PIRSF" id="PIRSF002741">
    <property type="entry name" value="MppA"/>
    <property type="match status" value="1"/>
</dbReference>
<keyword evidence="4" id="KW-1185">Reference proteome</keyword>
<feature type="domain" description="Solute-binding protein family 5" evidence="2">
    <location>
        <begin position="83"/>
        <end position="413"/>
    </location>
</feature>
<dbReference type="RefSeq" id="WP_146319727.1">
    <property type="nucleotide sequence ID" value="NZ_CP042305.1"/>
</dbReference>